<evidence type="ECO:0000256" key="4">
    <source>
        <dbReference type="RuleBase" id="RU362073"/>
    </source>
</evidence>
<dbReference type="PANTHER" id="PTHR42792">
    <property type="entry name" value="FLAGELLIN"/>
    <property type="match status" value="1"/>
</dbReference>
<keyword evidence="4" id="KW-0964">Secreted</keyword>
<comment type="function">
    <text evidence="4">Flagellin is the subunit protein which polymerizes to form the filaments of bacterial flagella.</text>
</comment>
<dbReference type="Pfam" id="PF00669">
    <property type="entry name" value="Flagellin_N"/>
    <property type="match status" value="1"/>
</dbReference>
<feature type="domain" description="Flagellin C-terminal" evidence="6">
    <location>
        <begin position="400"/>
        <end position="485"/>
    </location>
</feature>
<evidence type="ECO:0000259" key="5">
    <source>
        <dbReference type="Pfam" id="PF00669"/>
    </source>
</evidence>
<dbReference type="Gene3D" id="6.10.10.10">
    <property type="entry name" value="Flagellar export chaperone, C-terminal domain"/>
    <property type="match status" value="1"/>
</dbReference>
<keyword evidence="7" id="KW-0282">Flagellum</keyword>
<dbReference type="SUPFAM" id="SSF64518">
    <property type="entry name" value="Phase 1 flagellin"/>
    <property type="match status" value="1"/>
</dbReference>
<dbReference type="GO" id="GO:0009288">
    <property type="term" value="C:bacterial-type flagellum"/>
    <property type="evidence" value="ECO:0007669"/>
    <property type="project" value="UniProtKB-SubCell"/>
</dbReference>
<proteinExistence type="inferred from homology"/>
<accession>A0A1I0D8E3</accession>
<dbReference type="AlphaFoldDB" id="A0A1I0D8E3"/>
<name>A0A1I0D8E3_9FIRM</name>
<dbReference type="InterPro" id="IPR001492">
    <property type="entry name" value="Flagellin"/>
</dbReference>
<sequence>MFINHNMPALRTNSQLKTNTGRMNKSLEKLSSGYKINRAADDSAGMAIARKMKTQIAGLNQASRNASDGISVIQTAEGALTEVHNMLQRMRELSVQAANGTLTEDDRHAIQDEINQLKQEVDRISTDTEFNTKALLDGSLDRKSHSSNPLIQVFSANETVGSGSYKVKLAAVPEQARYEGGASSAFGGTDGRVSAGEEGVITINNESVTIYEGETRAEVIEKVRDLCSRVDVAMETKVKDADLTAVGTAYRFVSLEYGSEQKLEINISNSALATALGMDNDVEEKGKDPVLQKVDGFKNTATITYTNHNAIITDYNGFEMKIDLEPAAKQLKAIKDGNTALTDPTNQEAVISVFDAGPMVLQIGANEHQTVGVTIPEMSTKALGVENINVLSEAGAQHAITKVDDAVNLVSEVRAKLGAYQNRLESSIANVDIASLNLDEALSRIEDVDMAEEMTKYTQLQVLVQASTSMLAQANEQPQTVLSLLQS</sequence>
<dbReference type="RefSeq" id="WP_092478040.1">
    <property type="nucleotide sequence ID" value="NZ_FOHN01000013.1"/>
</dbReference>
<evidence type="ECO:0000259" key="6">
    <source>
        <dbReference type="Pfam" id="PF00700"/>
    </source>
</evidence>
<keyword evidence="7" id="KW-0966">Cell projection</keyword>
<protein>
    <recommendedName>
        <fullName evidence="2 4">Flagellin</fullName>
    </recommendedName>
</protein>
<evidence type="ECO:0000256" key="3">
    <source>
        <dbReference type="ARBA" id="ARBA00023143"/>
    </source>
</evidence>
<keyword evidence="8" id="KW-1185">Reference proteome</keyword>
<dbReference type="OrthoDB" id="9796789at2"/>
<evidence type="ECO:0000256" key="2">
    <source>
        <dbReference type="ARBA" id="ARBA00020110"/>
    </source>
</evidence>
<dbReference type="GO" id="GO:0005198">
    <property type="term" value="F:structural molecule activity"/>
    <property type="evidence" value="ECO:0007669"/>
    <property type="project" value="UniProtKB-UniRule"/>
</dbReference>
<dbReference type="InterPro" id="IPR001029">
    <property type="entry name" value="Flagellin_N"/>
</dbReference>
<evidence type="ECO:0000313" key="8">
    <source>
        <dbReference type="Proteomes" id="UP000199800"/>
    </source>
</evidence>
<dbReference type="Gene3D" id="1.20.1330.10">
    <property type="entry name" value="f41 fragment of flagellin, N-terminal domain"/>
    <property type="match status" value="2"/>
</dbReference>
<comment type="subcellular location">
    <subcellularLocation>
        <location evidence="4">Secreted</location>
    </subcellularLocation>
    <subcellularLocation>
        <location evidence="4">Bacterial flagellum</location>
    </subcellularLocation>
</comment>
<comment type="similarity">
    <text evidence="1 4">Belongs to the bacterial flagellin family.</text>
</comment>
<feature type="domain" description="Flagellin N-terminal" evidence="5">
    <location>
        <begin position="3"/>
        <end position="139"/>
    </location>
</feature>
<dbReference type="Pfam" id="PF00700">
    <property type="entry name" value="Flagellin_C"/>
    <property type="match status" value="1"/>
</dbReference>
<keyword evidence="7" id="KW-0969">Cilium</keyword>
<dbReference type="Proteomes" id="UP000199800">
    <property type="component" value="Unassembled WGS sequence"/>
</dbReference>
<organism evidence="7 8">
    <name type="scientific">[Clostridium] polysaccharolyticum</name>
    <dbReference type="NCBI Taxonomy" id="29364"/>
    <lineage>
        <taxon>Bacteria</taxon>
        <taxon>Bacillati</taxon>
        <taxon>Bacillota</taxon>
        <taxon>Clostridia</taxon>
        <taxon>Lachnospirales</taxon>
        <taxon>Lachnospiraceae</taxon>
    </lineage>
</organism>
<evidence type="ECO:0000313" key="7">
    <source>
        <dbReference type="EMBL" id="SET28550.1"/>
    </source>
</evidence>
<dbReference type="STRING" id="29364.SAMN04487772_11358"/>
<dbReference type="PRINTS" id="PR00207">
    <property type="entry name" value="FLAGELLIN"/>
</dbReference>
<dbReference type="InterPro" id="IPR046358">
    <property type="entry name" value="Flagellin_C"/>
</dbReference>
<dbReference type="PANTHER" id="PTHR42792:SF2">
    <property type="entry name" value="FLAGELLIN"/>
    <property type="match status" value="1"/>
</dbReference>
<dbReference type="EMBL" id="FOHN01000013">
    <property type="protein sequence ID" value="SET28550.1"/>
    <property type="molecule type" value="Genomic_DNA"/>
</dbReference>
<evidence type="ECO:0000256" key="1">
    <source>
        <dbReference type="ARBA" id="ARBA00005709"/>
    </source>
</evidence>
<dbReference type="GO" id="GO:0005576">
    <property type="term" value="C:extracellular region"/>
    <property type="evidence" value="ECO:0007669"/>
    <property type="project" value="UniProtKB-SubCell"/>
</dbReference>
<keyword evidence="3 4" id="KW-0975">Bacterial flagellum</keyword>
<dbReference type="InterPro" id="IPR042187">
    <property type="entry name" value="Flagellin_C_sub2"/>
</dbReference>
<gene>
    <name evidence="7" type="ORF">SAMN04487772_11358</name>
</gene>
<reference evidence="7 8" key="1">
    <citation type="submission" date="2016-10" db="EMBL/GenBank/DDBJ databases">
        <authorList>
            <person name="de Groot N.N."/>
        </authorList>
    </citation>
    <scope>NUCLEOTIDE SEQUENCE [LARGE SCALE GENOMIC DNA]</scope>
    <source>
        <strain evidence="7 8">DSM 1801</strain>
    </source>
</reference>